<dbReference type="EMBL" id="PJNI01000010">
    <property type="protein sequence ID" value="PKR80428.1"/>
    <property type="molecule type" value="Genomic_DNA"/>
</dbReference>
<evidence type="ECO:0000313" key="2">
    <source>
        <dbReference type="Proteomes" id="UP000236654"/>
    </source>
</evidence>
<proteinExistence type="predicted"/>
<dbReference type="OrthoDB" id="1493875at2"/>
<dbReference type="NCBIfam" id="NF047658">
    <property type="entry name" value="HYC_CC_PP"/>
    <property type="match status" value="1"/>
</dbReference>
<accession>A0A2I0R1H6</accession>
<dbReference type="Pfam" id="PF26622">
    <property type="entry name" value="DUF8199"/>
    <property type="match status" value="1"/>
</dbReference>
<dbReference type="InterPro" id="IPR058512">
    <property type="entry name" value="DUF8199"/>
</dbReference>
<reference evidence="1 2" key="1">
    <citation type="submission" date="2017-12" db="EMBL/GenBank/DDBJ databases">
        <title>The draft genome sequence of Brumimicrobium saltpan LHR20.</title>
        <authorList>
            <person name="Do Z.-J."/>
            <person name="Luo H.-R."/>
        </authorList>
    </citation>
    <scope>NUCLEOTIDE SEQUENCE [LARGE SCALE GENOMIC DNA]</scope>
    <source>
        <strain evidence="1 2">LHR20</strain>
    </source>
</reference>
<dbReference type="RefSeq" id="WP_101334900.1">
    <property type="nucleotide sequence ID" value="NZ_PJNI01000010.1"/>
</dbReference>
<sequence>MLKNFLSISLIIVILGLNSGLTFITHYCDGEAVESSFSLTQADLDCGMSQEEMKSCSNDKHNQKEVIHKKGCCENEYLSFDADFDYNQAQVTPNTHLDFKFAVAFAYSFVNNHLLLQKEKPSLEAYRPPLINQDISVLHQVFII</sequence>
<comment type="caution">
    <text evidence="1">The sequence shown here is derived from an EMBL/GenBank/DDBJ whole genome shotgun (WGS) entry which is preliminary data.</text>
</comment>
<name>A0A2I0R1H6_9FLAO</name>
<dbReference type="InterPro" id="IPR058060">
    <property type="entry name" value="HYC_CC_PP"/>
</dbReference>
<dbReference type="AlphaFoldDB" id="A0A2I0R1H6"/>
<dbReference type="Proteomes" id="UP000236654">
    <property type="component" value="Unassembled WGS sequence"/>
</dbReference>
<organism evidence="1 2">
    <name type="scientific">Brumimicrobium salinarum</name>
    <dbReference type="NCBI Taxonomy" id="2058658"/>
    <lineage>
        <taxon>Bacteria</taxon>
        <taxon>Pseudomonadati</taxon>
        <taxon>Bacteroidota</taxon>
        <taxon>Flavobacteriia</taxon>
        <taxon>Flavobacteriales</taxon>
        <taxon>Crocinitomicaceae</taxon>
        <taxon>Brumimicrobium</taxon>
    </lineage>
</organism>
<keyword evidence="2" id="KW-1185">Reference proteome</keyword>
<protein>
    <submittedName>
        <fullName evidence="1">Uncharacterized protein</fullName>
    </submittedName>
</protein>
<evidence type="ECO:0000313" key="1">
    <source>
        <dbReference type="EMBL" id="PKR80428.1"/>
    </source>
</evidence>
<gene>
    <name evidence="1" type="ORF">CW751_10205</name>
</gene>